<organism evidence="2 3">
    <name type="scientific">Toxocara canis</name>
    <name type="common">Canine roundworm</name>
    <dbReference type="NCBI Taxonomy" id="6265"/>
    <lineage>
        <taxon>Eukaryota</taxon>
        <taxon>Metazoa</taxon>
        <taxon>Ecdysozoa</taxon>
        <taxon>Nematoda</taxon>
        <taxon>Chromadorea</taxon>
        <taxon>Rhabditida</taxon>
        <taxon>Spirurina</taxon>
        <taxon>Ascaridomorpha</taxon>
        <taxon>Ascaridoidea</taxon>
        <taxon>Toxocaridae</taxon>
        <taxon>Toxocara</taxon>
    </lineage>
</organism>
<reference evidence="3" key="1">
    <citation type="submission" date="2016-06" db="UniProtKB">
        <authorList>
            <consortium name="WormBaseParasite"/>
        </authorList>
    </citation>
    <scope>IDENTIFICATION</scope>
</reference>
<reference evidence="1 2" key="2">
    <citation type="submission" date="2018-11" db="EMBL/GenBank/DDBJ databases">
        <authorList>
            <consortium name="Pathogen Informatics"/>
        </authorList>
    </citation>
    <scope>NUCLEOTIDE SEQUENCE [LARGE SCALE GENOMIC DNA]</scope>
</reference>
<sequence>MFVSISHRTHQVPHVRWVRASRSSTIGRSGSIRHPLVQPGGHMCASLWLRELYDASLAFASGEGSLASLHLIGIHMTL</sequence>
<dbReference type="AlphaFoldDB" id="A0A183VCP2"/>
<proteinExistence type="predicted"/>
<dbReference type="Proteomes" id="UP000050794">
    <property type="component" value="Unassembled WGS sequence"/>
</dbReference>
<keyword evidence="2" id="KW-1185">Reference proteome</keyword>
<accession>A0A183VCP2</accession>
<evidence type="ECO:0000313" key="3">
    <source>
        <dbReference type="WBParaSite" id="TCNE_0001851601-mRNA-1"/>
    </source>
</evidence>
<evidence type="ECO:0000313" key="2">
    <source>
        <dbReference type="Proteomes" id="UP000050794"/>
    </source>
</evidence>
<name>A0A183VCP2_TOXCA</name>
<evidence type="ECO:0000313" key="1">
    <source>
        <dbReference type="EMBL" id="VDM49833.1"/>
    </source>
</evidence>
<dbReference type="WBParaSite" id="TCNE_0001851601-mRNA-1">
    <property type="protein sequence ID" value="TCNE_0001851601-mRNA-1"/>
    <property type="gene ID" value="TCNE_0001851601"/>
</dbReference>
<protein>
    <submittedName>
        <fullName evidence="1 3">Uncharacterized protein</fullName>
    </submittedName>
</protein>
<dbReference type="EMBL" id="UYWY01025615">
    <property type="protein sequence ID" value="VDM49833.1"/>
    <property type="molecule type" value="Genomic_DNA"/>
</dbReference>
<gene>
    <name evidence="1" type="ORF">TCNE_LOCUS18512</name>
</gene>